<gene>
    <name evidence="2" type="ORF">DYB35_001996</name>
</gene>
<name>A0A418DGX8_APHAT</name>
<dbReference type="InterPro" id="IPR004875">
    <property type="entry name" value="DDE_SF_endonuclease_dom"/>
</dbReference>
<dbReference type="EMBL" id="QUTG01002837">
    <property type="protein sequence ID" value="RHY94485.1"/>
    <property type="molecule type" value="Genomic_DNA"/>
</dbReference>
<accession>A0A418DGX8</accession>
<dbReference type="GO" id="GO:0003676">
    <property type="term" value="F:nucleic acid binding"/>
    <property type="evidence" value="ECO:0007669"/>
    <property type="project" value="InterPro"/>
</dbReference>
<dbReference type="Proteomes" id="UP000285712">
    <property type="component" value="Unassembled WGS sequence"/>
</dbReference>
<evidence type="ECO:0000313" key="2">
    <source>
        <dbReference type="EMBL" id="RHY94485.1"/>
    </source>
</evidence>
<proteinExistence type="predicted"/>
<reference evidence="2 3" key="1">
    <citation type="submission" date="2018-08" db="EMBL/GenBank/DDBJ databases">
        <title>Aphanomyces genome sequencing and annotation.</title>
        <authorList>
            <person name="Minardi D."/>
            <person name="Oidtmann B."/>
            <person name="Van Der Giezen M."/>
            <person name="Studholme D.J."/>
        </authorList>
    </citation>
    <scope>NUCLEOTIDE SEQUENCE [LARGE SCALE GENOMIC DNA]</scope>
    <source>
        <strain evidence="2 3">Sv</strain>
    </source>
</reference>
<dbReference type="AlphaFoldDB" id="A0A418DGX8"/>
<evidence type="ECO:0000313" key="3">
    <source>
        <dbReference type="Proteomes" id="UP000285712"/>
    </source>
</evidence>
<dbReference type="VEuPathDB" id="FungiDB:H257_13086"/>
<organism evidence="2 3">
    <name type="scientific">Aphanomyces astaci</name>
    <name type="common">Crayfish plague agent</name>
    <dbReference type="NCBI Taxonomy" id="112090"/>
    <lineage>
        <taxon>Eukaryota</taxon>
        <taxon>Sar</taxon>
        <taxon>Stramenopiles</taxon>
        <taxon>Oomycota</taxon>
        <taxon>Saprolegniomycetes</taxon>
        <taxon>Saprolegniales</taxon>
        <taxon>Verrucalvaceae</taxon>
        <taxon>Aphanomyces</taxon>
    </lineage>
</organism>
<dbReference type="Pfam" id="PF03184">
    <property type="entry name" value="DDE_1"/>
    <property type="match status" value="1"/>
</dbReference>
<evidence type="ECO:0000259" key="1">
    <source>
        <dbReference type="Pfam" id="PF03184"/>
    </source>
</evidence>
<comment type="caution">
    <text evidence="2">The sequence shown here is derived from an EMBL/GenBank/DDBJ whole genome shotgun (WGS) entry which is preliminary data.</text>
</comment>
<sequence length="200" mass="22818">MSLKKRGIALLQHKSIRKVAGDLSVLYSAVRNWKRVSIYPSGYLYVMQANAWMGGEAWRQYLWNVLAERIVGQSLLVLDNFDSHISKEGVDTTAEIGFDVCPLPPNATFYCQPLDVSIMAPFKRHLRDLWITEDMVSHGDDDGDENWMSPAAYVKRTTIIKRTIDTPGRFVAGSSKRFQIRSRSAWDGFRHPKHPQTVFS</sequence>
<feature type="domain" description="DDE-1" evidence="1">
    <location>
        <begin position="36"/>
        <end position="141"/>
    </location>
</feature>
<protein>
    <recommendedName>
        <fullName evidence="1">DDE-1 domain-containing protein</fullName>
    </recommendedName>
</protein>